<name>A0A7D9LDC0_PARCT</name>
<dbReference type="OrthoDB" id="5989148at2759"/>
<accession>A0A7D9LDC0</accession>
<dbReference type="SUPFAM" id="SSF51126">
    <property type="entry name" value="Pectin lyase-like"/>
    <property type="match status" value="1"/>
</dbReference>
<feature type="non-terminal residue" evidence="1">
    <location>
        <position position="1"/>
    </location>
</feature>
<protein>
    <submittedName>
        <fullName evidence="1">Uncharacterized protein</fullName>
    </submittedName>
</protein>
<dbReference type="Gene3D" id="2.160.20.10">
    <property type="entry name" value="Single-stranded right-handed beta-helix, Pectin lyase-like"/>
    <property type="match status" value="1"/>
</dbReference>
<dbReference type="EMBL" id="CACRXK020017887">
    <property type="protein sequence ID" value="CAB4031768.1"/>
    <property type="molecule type" value="Genomic_DNA"/>
</dbReference>
<reference evidence="1" key="1">
    <citation type="submission" date="2020-04" db="EMBL/GenBank/DDBJ databases">
        <authorList>
            <person name="Alioto T."/>
            <person name="Alioto T."/>
            <person name="Gomez Garrido J."/>
        </authorList>
    </citation>
    <scope>NUCLEOTIDE SEQUENCE</scope>
    <source>
        <strain evidence="1">A484AB</strain>
    </source>
</reference>
<dbReference type="Proteomes" id="UP001152795">
    <property type="component" value="Unassembled WGS sequence"/>
</dbReference>
<keyword evidence="2" id="KW-1185">Reference proteome</keyword>
<dbReference type="AlphaFoldDB" id="A0A7D9LDC0"/>
<comment type="caution">
    <text evidence="1">The sequence shown here is derived from an EMBL/GenBank/DDBJ whole genome shotgun (WGS) entry which is preliminary data.</text>
</comment>
<gene>
    <name evidence="1" type="ORF">PACLA_8A001708</name>
</gene>
<evidence type="ECO:0000313" key="1">
    <source>
        <dbReference type="EMBL" id="CAB4031768.1"/>
    </source>
</evidence>
<organism evidence="1 2">
    <name type="scientific">Paramuricea clavata</name>
    <name type="common">Red gorgonian</name>
    <name type="synonym">Violescent sea-whip</name>
    <dbReference type="NCBI Taxonomy" id="317549"/>
    <lineage>
        <taxon>Eukaryota</taxon>
        <taxon>Metazoa</taxon>
        <taxon>Cnidaria</taxon>
        <taxon>Anthozoa</taxon>
        <taxon>Octocorallia</taxon>
        <taxon>Malacalcyonacea</taxon>
        <taxon>Plexauridae</taxon>
        <taxon>Paramuricea</taxon>
    </lineage>
</organism>
<sequence length="719" mass="81784">LRGVYSHNIFVGPKGNDEDSCGKFFSPCKTIRFAVSNISKDGDTILIDYAGQQPYNECESCAPSKSAITIDKSLSIFGHNGTAFIRCRYRCILFEVRGNGIRRSRIEFANLSLSMAQTAVNYVTTSSDLVLKNCWLKKNRIGISLRSSPHVLLLVANSVFQDNYDWGVYSKKCINMSSVFVSCNFLSSLVLLETNQVQPISWQEFRTFIWNCTFRSDRKYHGRRCPTLLSMKTVSMATNITVRKSIFSNSSGLCHAFSITEATNTHRVTTFISLDKLLVENNRNDRAVMFINPFYKRPSKFKVKIINSVFHNNTARTVHADIKRWRFYTFPQSVYILFNNNTFAKNGYFVHPPPALYSPVLYLKRGRHRLYGCTFEDNYPHGTPNSAVVVPSNSANIVIKDCLFSKTNTTKSLQIYAAPSSRIVFKGITIFTIIATLSDQVIMEHESMGNAGQVEIRGTVHMICPSGYRFNFMNHNLHGQILTWLYFYASCVQCPRKTYSIEKGRLKNNITNDISCYNCPRGAVCESGQLYVKRGFWGNENNNHKVYFKSCPFGYCCEEETCNSYSYCHGNRTGTLCGRCPEGTSEPLFSTECRINEDCTAPGFWIFFSILLILYLVFFLFHEEITRFFTKSFPSRQNSNIRNSTQQSGPQNNSSSASGYLKIFFFYYQMVHIILESIPSGHHAGSLSKFKSSVSQVINMVIVNFSSQDCPFKNLRPTS</sequence>
<evidence type="ECO:0000313" key="2">
    <source>
        <dbReference type="Proteomes" id="UP001152795"/>
    </source>
</evidence>
<feature type="non-terminal residue" evidence="1">
    <location>
        <position position="719"/>
    </location>
</feature>
<dbReference type="InterPro" id="IPR011050">
    <property type="entry name" value="Pectin_lyase_fold/virulence"/>
</dbReference>
<dbReference type="InterPro" id="IPR012334">
    <property type="entry name" value="Pectin_lyas_fold"/>
</dbReference>
<proteinExistence type="predicted"/>